<reference evidence="5 6" key="1">
    <citation type="journal article" date="2012" name="J. Bacteriol.">
        <title>Genome sequence of Sphingobium indicum B90A, a hexachlorocyclohexane-degrading bacterium.</title>
        <authorList>
            <person name="Anand S."/>
            <person name="Sangwan N."/>
            <person name="Lata P."/>
            <person name="Kaur J."/>
            <person name="Dua A."/>
            <person name="Singh A.K."/>
            <person name="Verma M."/>
            <person name="Kaur J."/>
            <person name="Khurana J.P."/>
            <person name="Khurana P."/>
            <person name="Mathur S."/>
            <person name="Lal R."/>
        </authorList>
    </citation>
    <scope>NUCLEOTIDE SEQUENCE [LARGE SCALE GENOMIC DNA]</scope>
    <source>
        <strain evidence="6">DSM 16412 / CCM 7286 / MTCC 6364 / B90A</strain>
    </source>
</reference>
<dbReference type="EMBL" id="CP013070">
    <property type="protein sequence ID" value="APL96134.1"/>
    <property type="molecule type" value="Genomic_DNA"/>
</dbReference>
<keyword evidence="2" id="KW-0238">DNA-binding</keyword>
<accession>A0A1L5BTE3</accession>
<evidence type="ECO:0000313" key="5">
    <source>
        <dbReference type="EMBL" id="APL96134.1"/>
    </source>
</evidence>
<dbReference type="InterPro" id="IPR000524">
    <property type="entry name" value="Tscrpt_reg_HTH_GntR"/>
</dbReference>
<dbReference type="Proteomes" id="UP000004550">
    <property type="component" value="Chromosome"/>
</dbReference>
<sequence>MFRRMIASGEWQVGSQIPTVEELAAEYGVARATVRQALGILNGEGLIERYRAKGTFVTYRPQEQLWCEVETDWSGLLRSRSGATIELLSEETGHQPPNIIQSDGERARSYRRFRRRHWREGKPFLLADTYLDEALCKRISHEDLVTKTALSLVADIRGLKIAGASQTLTIGAADVLTAKGLQVPLNVPVAYVHRTVISDSGRLVMVSDGTYRGDVVRLDIKLK</sequence>
<dbReference type="PRINTS" id="PR00035">
    <property type="entry name" value="HTHGNTR"/>
</dbReference>
<dbReference type="Gene3D" id="1.10.10.10">
    <property type="entry name" value="Winged helix-like DNA-binding domain superfamily/Winged helix DNA-binding domain"/>
    <property type="match status" value="1"/>
</dbReference>
<dbReference type="PANTHER" id="PTHR44846:SF1">
    <property type="entry name" value="MANNOSYL-D-GLYCERATE TRANSPORT_METABOLISM SYSTEM REPRESSOR MNGR-RELATED"/>
    <property type="match status" value="1"/>
</dbReference>
<dbReference type="InterPro" id="IPR050679">
    <property type="entry name" value="Bact_HTH_transcr_reg"/>
</dbReference>
<dbReference type="GO" id="GO:0003700">
    <property type="term" value="F:DNA-binding transcription factor activity"/>
    <property type="evidence" value="ECO:0007669"/>
    <property type="project" value="InterPro"/>
</dbReference>
<dbReference type="Pfam" id="PF00392">
    <property type="entry name" value="GntR"/>
    <property type="match status" value="1"/>
</dbReference>
<dbReference type="InterPro" id="IPR036388">
    <property type="entry name" value="WH-like_DNA-bd_sf"/>
</dbReference>
<dbReference type="InterPro" id="IPR036390">
    <property type="entry name" value="WH_DNA-bd_sf"/>
</dbReference>
<gene>
    <name evidence="5" type="ORF">SIDU_17325</name>
</gene>
<feature type="domain" description="HTH gntR-type" evidence="4">
    <location>
        <begin position="1"/>
        <end position="60"/>
    </location>
</feature>
<dbReference type="KEGG" id="sinb:SIDU_17325"/>
<dbReference type="Gene3D" id="3.40.1410.10">
    <property type="entry name" value="Chorismate lyase-like"/>
    <property type="match status" value="1"/>
</dbReference>
<dbReference type="GO" id="GO:0045892">
    <property type="term" value="P:negative regulation of DNA-templated transcription"/>
    <property type="evidence" value="ECO:0007669"/>
    <property type="project" value="TreeGrafter"/>
</dbReference>
<dbReference type="SMART" id="SM00345">
    <property type="entry name" value="HTH_GNTR"/>
    <property type="match status" value="1"/>
</dbReference>
<dbReference type="AlphaFoldDB" id="A0A1L5BTE3"/>
<dbReference type="SUPFAM" id="SSF64288">
    <property type="entry name" value="Chorismate lyase-like"/>
    <property type="match status" value="1"/>
</dbReference>
<dbReference type="InterPro" id="IPR028978">
    <property type="entry name" value="Chorismate_lyase_/UTRA_dom_sf"/>
</dbReference>
<dbReference type="SMART" id="SM00866">
    <property type="entry name" value="UTRA"/>
    <property type="match status" value="1"/>
</dbReference>
<name>A0A1L5BTE3_SPHIB</name>
<evidence type="ECO:0000256" key="2">
    <source>
        <dbReference type="ARBA" id="ARBA00023125"/>
    </source>
</evidence>
<dbReference type="InterPro" id="IPR011663">
    <property type="entry name" value="UTRA"/>
</dbReference>
<dbReference type="GO" id="GO:0003677">
    <property type="term" value="F:DNA binding"/>
    <property type="evidence" value="ECO:0007669"/>
    <property type="project" value="UniProtKB-KW"/>
</dbReference>
<keyword evidence="1" id="KW-0805">Transcription regulation</keyword>
<dbReference type="PANTHER" id="PTHR44846">
    <property type="entry name" value="MANNOSYL-D-GLYCERATE TRANSPORT/METABOLISM SYSTEM REPRESSOR MNGR-RELATED"/>
    <property type="match status" value="1"/>
</dbReference>
<organism evidence="5 6">
    <name type="scientific">Sphingobium indicum (strain DSM 16412 / CCM 7286 / MTCC 6364 / B90A)</name>
    <dbReference type="NCBI Taxonomy" id="861109"/>
    <lineage>
        <taxon>Bacteria</taxon>
        <taxon>Pseudomonadati</taxon>
        <taxon>Pseudomonadota</taxon>
        <taxon>Alphaproteobacteria</taxon>
        <taxon>Sphingomonadales</taxon>
        <taxon>Sphingomonadaceae</taxon>
        <taxon>Sphingobium</taxon>
    </lineage>
</organism>
<evidence type="ECO:0000313" key="6">
    <source>
        <dbReference type="Proteomes" id="UP000004550"/>
    </source>
</evidence>
<proteinExistence type="predicted"/>
<evidence type="ECO:0000256" key="3">
    <source>
        <dbReference type="ARBA" id="ARBA00023163"/>
    </source>
</evidence>
<dbReference type="Pfam" id="PF07702">
    <property type="entry name" value="UTRA"/>
    <property type="match status" value="1"/>
</dbReference>
<dbReference type="CDD" id="cd07377">
    <property type="entry name" value="WHTH_GntR"/>
    <property type="match status" value="1"/>
</dbReference>
<dbReference type="PROSITE" id="PS50949">
    <property type="entry name" value="HTH_GNTR"/>
    <property type="match status" value="1"/>
</dbReference>
<protein>
    <submittedName>
        <fullName evidence="5">GntR family transcriptional regulator</fullName>
    </submittedName>
</protein>
<evidence type="ECO:0000256" key="1">
    <source>
        <dbReference type="ARBA" id="ARBA00023015"/>
    </source>
</evidence>
<keyword evidence="3" id="KW-0804">Transcription</keyword>
<dbReference type="SUPFAM" id="SSF46785">
    <property type="entry name" value="Winged helix' DNA-binding domain"/>
    <property type="match status" value="1"/>
</dbReference>
<evidence type="ECO:0000259" key="4">
    <source>
        <dbReference type="PROSITE" id="PS50949"/>
    </source>
</evidence>